<name>A0A1N6JLY6_9BURK</name>
<sequence length="73" mass="8779">MKFDWHRDPIDRATKIDETYRNTQNVRRFLKSECGETFKFDRLFMAWIKSGVPRNMGEVADEWIRLRKVDGGI</sequence>
<accession>A0A1N6JLY6</accession>
<dbReference type="AlphaFoldDB" id="A0A1N6JLY6"/>
<feature type="domain" description="DUF6434" evidence="1">
    <location>
        <begin position="3"/>
        <end position="65"/>
    </location>
</feature>
<dbReference type="RefSeq" id="WP_074296618.1">
    <property type="nucleotide sequence ID" value="NZ_FSRU01000001.1"/>
</dbReference>
<evidence type="ECO:0000313" key="3">
    <source>
        <dbReference type="Proteomes" id="UP000185151"/>
    </source>
</evidence>
<evidence type="ECO:0000313" key="2">
    <source>
        <dbReference type="EMBL" id="SIO45382.1"/>
    </source>
</evidence>
<keyword evidence="3" id="KW-1185">Reference proteome</keyword>
<dbReference type="EMBL" id="FSRU01000001">
    <property type="protein sequence ID" value="SIO45382.1"/>
    <property type="molecule type" value="Genomic_DNA"/>
</dbReference>
<dbReference type="Pfam" id="PF20026">
    <property type="entry name" value="DUF6434"/>
    <property type="match status" value="1"/>
</dbReference>
<evidence type="ECO:0000259" key="1">
    <source>
        <dbReference type="Pfam" id="PF20026"/>
    </source>
</evidence>
<proteinExistence type="predicted"/>
<dbReference type="InterPro" id="IPR045492">
    <property type="entry name" value="DUF6434"/>
</dbReference>
<protein>
    <recommendedName>
        <fullName evidence="1">DUF6434 domain-containing protein</fullName>
    </recommendedName>
</protein>
<organism evidence="2 3">
    <name type="scientific">Paraburkholderia phenazinium</name>
    <dbReference type="NCBI Taxonomy" id="60549"/>
    <lineage>
        <taxon>Bacteria</taxon>
        <taxon>Pseudomonadati</taxon>
        <taxon>Pseudomonadota</taxon>
        <taxon>Betaproteobacteria</taxon>
        <taxon>Burkholderiales</taxon>
        <taxon>Burkholderiaceae</taxon>
        <taxon>Paraburkholderia</taxon>
    </lineage>
</organism>
<gene>
    <name evidence="2" type="ORF">SAMN05444165_3335</name>
</gene>
<dbReference type="OrthoDB" id="9778090at2"/>
<reference evidence="2 3" key="1">
    <citation type="submission" date="2016-11" db="EMBL/GenBank/DDBJ databases">
        <authorList>
            <person name="Jaros S."/>
            <person name="Januszkiewicz K."/>
            <person name="Wedrychowicz H."/>
        </authorList>
    </citation>
    <scope>NUCLEOTIDE SEQUENCE [LARGE SCALE GENOMIC DNA]</scope>
    <source>
        <strain evidence="2 3">GAS95</strain>
    </source>
</reference>
<dbReference type="Proteomes" id="UP000185151">
    <property type="component" value="Unassembled WGS sequence"/>
</dbReference>